<dbReference type="EMBL" id="JAJJMB010006318">
    <property type="protein sequence ID" value="KAI3935062.1"/>
    <property type="molecule type" value="Genomic_DNA"/>
</dbReference>
<keyword evidence="4" id="KW-0808">Transferase</keyword>
<dbReference type="GO" id="GO:0061630">
    <property type="term" value="F:ubiquitin protein ligase activity"/>
    <property type="evidence" value="ECO:0007669"/>
    <property type="project" value="UniProtKB-EC"/>
</dbReference>
<dbReference type="PANTHER" id="PTHR11254">
    <property type="entry name" value="HECT DOMAIN UBIQUITIN-PROTEIN LIGASE"/>
    <property type="match status" value="1"/>
</dbReference>
<organism evidence="8 9">
    <name type="scientific">Papaver atlanticum</name>
    <dbReference type="NCBI Taxonomy" id="357466"/>
    <lineage>
        <taxon>Eukaryota</taxon>
        <taxon>Viridiplantae</taxon>
        <taxon>Streptophyta</taxon>
        <taxon>Embryophyta</taxon>
        <taxon>Tracheophyta</taxon>
        <taxon>Spermatophyta</taxon>
        <taxon>Magnoliopsida</taxon>
        <taxon>Ranunculales</taxon>
        <taxon>Papaveraceae</taxon>
        <taxon>Papaveroideae</taxon>
        <taxon>Papaver</taxon>
    </lineage>
</organism>
<reference evidence="8" key="1">
    <citation type="submission" date="2022-04" db="EMBL/GenBank/DDBJ databases">
        <title>A functionally conserved STORR gene fusion in Papaver species that diverged 16.8 million years ago.</title>
        <authorList>
            <person name="Catania T."/>
        </authorList>
    </citation>
    <scope>NUCLEOTIDE SEQUENCE</scope>
    <source>
        <strain evidence="8">S-188037</strain>
    </source>
</reference>
<dbReference type="AlphaFoldDB" id="A0AAD4T1C9"/>
<evidence type="ECO:0000256" key="6">
    <source>
        <dbReference type="PROSITE-ProRule" id="PRU00104"/>
    </source>
</evidence>
<dbReference type="PROSITE" id="PS50237">
    <property type="entry name" value="HECT"/>
    <property type="match status" value="1"/>
</dbReference>
<sequence length="682" mass="78349">MKKSMEELLILDDGCLPLLLAELLKSSIKEDKEIAKECVRLFLIDPKTNSGVFFPRSMQNQCAPIVLTFCGLFRKATDEDGQQLYYSCRQTLVSILKSIAFSNRTRYFGVASTAHLIVGLYKFVREIVDVKLLIRLKSIYQSPASLSTCDLRSLRRDLQEFSLFSLHLLAAIEDHLREKGLSLPVNLDDLEGGNNPCYLVEIFQFHCEFSRLVINLKRGLRCLEEVIWNAGGKFKFNTGWSMFLSVLKELHSISKLYSDGEECLSAAFREYPLAINYLIRHLKRGDDHLWLLKYDSAIDFGSRRHLMVMMFPEVQDDNEKLYKLLIDRSSLFKESFELIAHVKPKSLHSGLFVEFKDEVATGHGVLREWLLLVCQALFSPENSLFLACPEDRHRFFPNPAQLKPEQLNLFGFCGRVIALAVMHKVQVGIALDRVFFLQLAEEELSLEDIRCADPIMYRSCKQILEMDADFVDSDAMGLTFVREIEDFGSRKTVELCPGGNNIVVNSKNREQYVHLLIQHLFVKSISAKVAYFARGFADILCKRRLAKSFFQAIDLKGLDFALLGDDTPILLKDWKAHTKYEGYRETDEQICWFWKVVEGMSMEQQRELLFFWTSVKYLPVNGFSGLPYPLTIYKTSGSDERLPSAHTCFFRLSLPHYLSLAITQQHLSFICQRHVGCSFGFV</sequence>
<feature type="active site" description="Glycyl thioester intermediate" evidence="6">
    <location>
        <position position="648"/>
    </location>
</feature>
<comment type="catalytic activity">
    <reaction evidence="1">
        <text>S-ubiquitinyl-[E2 ubiquitin-conjugating enzyme]-L-cysteine + [acceptor protein]-L-lysine = [E2 ubiquitin-conjugating enzyme]-L-cysteine + N(6)-ubiquitinyl-[acceptor protein]-L-lysine.</text>
        <dbReference type="EC" id="2.3.2.26"/>
    </reaction>
</comment>
<accession>A0AAD4T1C9</accession>
<gene>
    <name evidence="8" type="ORF">MKW98_009981</name>
</gene>
<dbReference type="GO" id="GO:0000209">
    <property type="term" value="P:protein polyubiquitination"/>
    <property type="evidence" value="ECO:0007669"/>
    <property type="project" value="TreeGrafter"/>
</dbReference>
<comment type="caution">
    <text evidence="8">The sequence shown here is derived from an EMBL/GenBank/DDBJ whole genome shotgun (WGS) entry which is preliminary data.</text>
</comment>
<name>A0AAD4T1C9_9MAGN</name>
<dbReference type="CDD" id="cd00078">
    <property type="entry name" value="HECTc"/>
    <property type="match status" value="1"/>
</dbReference>
<dbReference type="Gene3D" id="3.30.2410.10">
    <property type="entry name" value="Hect, E3 ligase catalytic domain"/>
    <property type="match status" value="1"/>
</dbReference>
<dbReference type="SUPFAM" id="SSF56204">
    <property type="entry name" value="Hect, E3 ligase catalytic domain"/>
    <property type="match status" value="1"/>
</dbReference>
<dbReference type="Pfam" id="PF00632">
    <property type="entry name" value="HECT"/>
    <property type="match status" value="1"/>
</dbReference>
<protein>
    <recommendedName>
        <fullName evidence="3">HECT-type E3 ubiquitin transferase</fullName>
        <ecNumber evidence="3">2.3.2.26</ecNumber>
    </recommendedName>
</protein>
<dbReference type="InterPro" id="IPR000569">
    <property type="entry name" value="HECT_dom"/>
</dbReference>
<keyword evidence="5 6" id="KW-0833">Ubl conjugation pathway</keyword>
<evidence type="ECO:0000313" key="8">
    <source>
        <dbReference type="EMBL" id="KAI3935062.1"/>
    </source>
</evidence>
<dbReference type="GO" id="GO:0006511">
    <property type="term" value="P:ubiquitin-dependent protein catabolic process"/>
    <property type="evidence" value="ECO:0007669"/>
    <property type="project" value="TreeGrafter"/>
</dbReference>
<dbReference type="Gene3D" id="3.90.1750.10">
    <property type="entry name" value="Hect, E3 ligase catalytic domains"/>
    <property type="match status" value="1"/>
</dbReference>
<evidence type="ECO:0000256" key="1">
    <source>
        <dbReference type="ARBA" id="ARBA00000885"/>
    </source>
</evidence>
<dbReference type="GO" id="GO:0005737">
    <property type="term" value="C:cytoplasm"/>
    <property type="evidence" value="ECO:0007669"/>
    <property type="project" value="TreeGrafter"/>
</dbReference>
<dbReference type="PANTHER" id="PTHR11254:SF424">
    <property type="entry name" value="E3 UBIQUITIN-PROTEIN LIGASE UPL5"/>
    <property type="match status" value="1"/>
</dbReference>
<dbReference type="Gene3D" id="3.30.2160.10">
    <property type="entry name" value="Hect, E3 ligase catalytic domain"/>
    <property type="match status" value="1"/>
</dbReference>
<evidence type="ECO:0000256" key="3">
    <source>
        <dbReference type="ARBA" id="ARBA00012485"/>
    </source>
</evidence>
<comment type="pathway">
    <text evidence="2">Protein modification; protein ubiquitination.</text>
</comment>
<evidence type="ECO:0000256" key="4">
    <source>
        <dbReference type="ARBA" id="ARBA00022679"/>
    </source>
</evidence>
<dbReference type="Proteomes" id="UP001202328">
    <property type="component" value="Unassembled WGS sequence"/>
</dbReference>
<dbReference type="SMART" id="SM00119">
    <property type="entry name" value="HECTc"/>
    <property type="match status" value="1"/>
</dbReference>
<evidence type="ECO:0000256" key="2">
    <source>
        <dbReference type="ARBA" id="ARBA00004906"/>
    </source>
</evidence>
<keyword evidence="9" id="KW-1185">Reference proteome</keyword>
<dbReference type="InterPro" id="IPR035983">
    <property type="entry name" value="Hect_E3_ubiquitin_ligase"/>
</dbReference>
<dbReference type="InterPro" id="IPR050409">
    <property type="entry name" value="E3_ubiq-protein_ligase"/>
</dbReference>
<dbReference type="EC" id="2.3.2.26" evidence="3"/>
<evidence type="ECO:0000313" key="9">
    <source>
        <dbReference type="Proteomes" id="UP001202328"/>
    </source>
</evidence>
<evidence type="ECO:0000259" key="7">
    <source>
        <dbReference type="PROSITE" id="PS50237"/>
    </source>
</evidence>
<evidence type="ECO:0000256" key="5">
    <source>
        <dbReference type="ARBA" id="ARBA00022786"/>
    </source>
</evidence>
<feature type="domain" description="HECT" evidence="7">
    <location>
        <begin position="343"/>
        <end position="682"/>
    </location>
</feature>
<proteinExistence type="predicted"/>